<protein>
    <recommendedName>
        <fullName evidence="3">Chitooligosaccharide deacetylase</fullName>
    </recommendedName>
    <alternativeName>
        <fullName evidence="5">Nodulation protein B</fullName>
    </alternativeName>
</protein>
<dbReference type="GO" id="GO:0016810">
    <property type="term" value="F:hydrolase activity, acting on carbon-nitrogen (but not peptide) bonds"/>
    <property type="evidence" value="ECO:0007669"/>
    <property type="project" value="InterPro"/>
</dbReference>
<evidence type="ECO:0000259" key="6">
    <source>
        <dbReference type="PROSITE" id="PS51677"/>
    </source>
</evidence>
<evidence type="ECO:0000313" key="7">
    <source>
        <dbReference type="EMBL" id="QUD88836.1"/>
    </source>
</evidence>
<comment type="similarity">
    <text evidence="2">Belongs to the polysaccharide deacetylase family.</text>
</comment>
<comment type="function">
    <text evidence="1">Is involved in generating a small heat-stable compound (Nod), an acylated oligomer of N-acetylglucosamine, that stimulates mitosis in various plant protoplasts.</text>
</comment>
<dbReference type="InterPro" id="IPR002509">
    <property type="entry name" value="NODB_dom"/>
</dbReference>
<dbReference type="Proteomes" id="UP000676409">
    <property type="component" value="Chromosome"/>
</dbReference>
<dbReference type="CDD" id="cd10967">
    <property type="entry name" value="CE4_GLA_like_6s"/>
    <property type="match status" value="1"/>
</dbReference>
<dbReference type="InterPro" id="IPR011330">
    <property type="entry name" value="Glyco_hydro/deAcase_b/a-brl"/>
</dbReference>
<dbReference type="PANTHER" id="PTHR34216:SF11">
    <property type="entry name" value="CHITOOLIGOSACCHARIDE DEACETYLASE"/>
    <property type="match status" value="1"/>
</dbReference>
<feature type="domain" description="NodB homology" evidence="6">
    <location>
        <begin position="38"/>
        <end position="255"/>
    </location>
</feature>
<evidence type="ECO:0000256" key="3">
    <source>
        <dbReference type="ARBA" id="ARBA00020071"/>
    </source>
</evidence>
<dbReference type="AlphaFoldDB" id="A0A975G149"/>
<name>A0A975G149_9CAUL</name>
<dbReference type="EMBL" id="CP073078">
    <property type="protein sequence ID" value="QUD88836.1"/>
    <property type="molecule type" value="Genomic_DNA"/>
</dbReference>
<gene>
    <name evidence="7" type="ORF">KCG34_02810</name>
</gene>
<dbReference type="InterPro" id="IPR051398">
    <property type="entry name" value="Polysacch_Deacetylase"/>
</dbReference>
<keyword evidence="8" id="KW-1185">Reference proteome</keyword>
<dbReference type="SUPFAM" id="SSF88713">
    <property type="entry name" value="Glycoside hydrolase/deacetylase"/>
    <property type="match status" value="1"/>
</dbReference>
<dbReference type="GO" id="GO:0005975">
    <property type="term" value="P:carbohydrate metabolic process"/>
    <property type="evidence" value="ECO:0007669"/>
    <property type="project" value="InterPro"/>
</dbReference>
<evidence type="ECO:0000256" key="5">
    <source>
        <dbReference type="ARBA" id="ARBA00032976"/>
    </source>
</evidence>
<evidence type="ECO:0000256" key="2">
    <source>
        <dbReference type="ARBA" id="ARBA00010973"/>
    </source>
</evidence>
<dbReference type="RefSeq" id="WP_211938886.1">
    <property type="nucleotide sequence ID" value="NZ_CP073078.1"/>
</dbReference>
<dbReference type="KEGG" id="caul:KCG34_02810"/>
<dbReference type="PANTHER" id="PTHR34216">
    <property type="match status" value="1"/>
</dbReference>
<dbReference type="PROSITE" id="PS51677">
    <property type="entry name" value="NODB"/>
    <property type="match status" value="1"/>
</dbReference>
<evidence type="ECO:0000256" key="1">
    <source>
        <dbReference type="ARBA" id="ARBA00003236"/>
    </source>
</evidence>
<proteinExistence type="inferred from homology"/>
<keyword evidence="4" id="KW-0732">Signal</keyword>
<organism evidence="7 8">
    <name type="scientific">Phenylobacterium montanum</name>
    <dbReference type="NCBI Taxonomy" id="2823693"/>
    <lineage>
        <taxon>Bacteria</taxon>
        <taxon>Pseudomonadati</taxon>
        <taxon>Pseudomonadota</taxon>
        <taxon>Alphaproteobacteria</taxon>
        <taxon>Caulobacterales</taxon>
        <taxon>Caulobacteraceae</taxon>
        <taxon>Phenylobacterium</taxon>
    </lineage>
</organism>
<accession>A0A975G149</accession>
<dbReference type="Gene3D" id="3.20.20.370">
    <property type="entry name" value="Glycoside hydrolase/deacetylase"/>
    <property type="match status" value="1"/>
</dbReference>
<dbReference type="Pfam" id="PF01522">
    <property type="entry name" value="Polysacc_deac_1"/>
    <property type="match status" value="1"/>
</dbReference>
<sequence length="255" mass="26725">MTRDSAEFERRHTLVGKLGRETARLAARRPACKAPPRAMVSFTFDDAPATAATFAGARLEAAGFRGTYFACGGYMDGMDGPLAPYADWSAVRALAAQGHEIACHTHGHRNCAVIGPAEAVAETARNREAFEQHGLSAPTTFAYPFGDLSAGAKAALAPHFNLLRATHAGLMSKGSDLNQAPAVAIEGAAAARTGITWLERAMAEGAWLILYTHDVAEAPSPYGCTPAAFEAVVGKVRELGLEVVTMAEGAARLTA</sequence>
<reference evidence="7" key="1">
    <citation type="submission" date="2021-04" db="EMBL/GenBank/DDBJ databases">
        <title>The complete genome sequence of Caulobacter sp. S6.</title>
        <authorList>
            <person name="Tang Y."/>
            <person name="Ouyang W."/>
            <person name="Liu Q."/>
            <person name="Huang B."/>
            <person name="Guo Z."/>
            <person name="Lei P."/>
        </authorList>
    </citation>
    <scope>NUCLEOTIDE SEQUENCE</scope>
    <source>
        <strain evidence="7">S6</strain>
    </source>
</reference>
<evidence type="ECO:0000313" key="8">
    <source>
        <dbReference type="Proteomes" id="UP000676409"/>
    </source>
</evidence>
<evidence type="ECO:0000256" key="4">
    <source>
        <dbReference type="ARBA" id="ARBA00022729"/>
    </source>
</evidence>